<dbReference type="GO" id="GO:0005634">
    <property type="term" value="C:nucleus"/>
    <property type="evidence" value="ECO:0007669"/>
    <property type="project" value="TreeGrafter"/>
</dbReference>
<dbReference type="GO" id="GO:0006302">
    <property type="term" value="P:double-strand break repair"/>
    <property type="evidence" value="ECO:0007669"/>
    <property type="project" value="TreeGrafter"/>
</dbReference>
<dbReference type="GO" id="GO:0035861">
    <property type="term" value="C:site of double-strand break"/>
    <property type="evidence" value="ECO:0007669"/>
    <property type="project" value="TreeGrafter"/>
</dbReference>
<keyword evidence="4" id="KW-1185">Reference proteome</keyword>
<feature type="region of interest" description="Disordered" evidence="1">
    <location>
        <begin position="405"/>
        <end position="425"/>
    </location>
</feature>
<dbReference type="AlphaFoldDB" id="A0A8T2YDN6"/>
<dbReference type="InterPro" id="IPR018838">
    <property type="entry name" value="ZGRF1-like_N"/>
</dbReference>
<dbReference type="PANTHER" id="PTHR28535:SF1">
    <property type="entry name" value="PROTEIN ZGRF1"/>
    <property type="match status" value="1"/>
</dbReference>
<protein>
    <recommendedName>
        <fullName evidence="2">5'-3' DNA helicase ZGRF1-like N-terminal domain-containing protein</fullName>
    </recommendedName>
</protein>
<feature type="region of interest" description="Disordered" evidence="1">
    <location>
        <begin position="94"/>
        <end position="115"/>
    </location>
</feature>
<proteinExistence type="predicted"/>
<comment type="caution">
    <text evidence="3">The sequence shown here is derived from an EMBL/GenBank/DDBJ whole genome shotgun (WGS) entry which is preliminary data.</text>
</comment>
<sequence>MEDIDWKKKKKKQRWSVMLFDECEKLLECRILKDQEVVSSSETLTFNSFLVDVGDPEVGGDNNSNNKLPVSDLNFHGRDRKITERFGFMRRQKFRNPSISSPGGEETVEKNEARPDCLSTSQKIIKEIKKSELRRYAVPESSPDVSKSATEWQVLYTTQMTQKTKKYHDGFLRLASRESLGTQIMLYDASKRQLDCRFLKKDEIISSGESISFDAHLVDIGEPGGENQLLEDLNIQGNNSNDAREPGTMHGQPNGINDNKSVAKSHITQKAKKYHSGILRLASCGSYRMQVTLLSEGKTFLTSKFLSLSEDVKVGSKLALPKYLVEVGEPLMSSEGKYQNTYLREDANSRSISIEDRTKLCNAVPTNKTLRNACQILSILQKPAVQGSIAVQCIDKSINTSTLSEDSELSRQSFPHEGPSQKLDDGGSCKIVDIEISADLNFSEGRFLCNM</sequence>
<evidence type="ECO:0000313" key="3">
    <source>
        <dbReference type="EMBL" id="KAH8503190.1"/>
    </source>
</evidence>
<evidence type="ECO:0000313" key="4">
    <source>
        <dbReference type="Proteomes" id="UP000807159"/>
    </source>
</evidence>
<dbReference type="PANTHER" id="PTHR28535">
    <property type="entry name" value="ZINC FINGER GRF-TYPE CONTAINING 1"/>
    <property type="match status" value="1"/>
</dbReference>
<dbReference type="Proteomes" id="UP000807159">
    <property type="component" value="Chromosome 7"/>
</dbReference>
<dbReference type="EMBL" id="JACEGQ020000007">
    <property type="protein sequence ID" value="KAH8503190.1"/>
    <property type="molecule type" value="Genomic_DNA"/>
</dbReference>
<name>A0A8T2YDN6_POPDE</name>
<evidence type="ECO:0000256" key="1">
    <source>
        <dbReference type="SAM" id="MobiDB-lite"/>
    </source>
</evidence>
<feature type="domain" description="5'-3' DNA helicase ZGRF1-like N-terminal" evidence="2">
    <location>
        <begin position="266"/>
        <end position="333"/>
    </location>
</feature>
<feature type="region of interest" description="Disordered" evidence="1">
    <location>
        <begin position="236"/>
        <end position="257"/>
    </location>
</feature>
<feature type="domain" description="5'-3' DNA helicase ZGRF1-like N-terminal" evidence="2">
    <location>
        <begin position="150"/>
        <end position="225"/>
    </location>
</feature>
<organism evidence="3 4">
    <name type="scientific">Populus deltoides</name>
    <name type="common">Eastern poplar</name>
    <name type="synonym">Eastern cottonwood</name>
    <dbReference type="NCBI Taxonomy" id="3696"/>
    <lineage>
        <taxon>Eukaryota</taxon>
        <taxon>Viridiplantae</taxon>
        <taxon>Streptophyta</taxon>
        <taxon>Embryophyta</taxon>
        <taxon>Tracheophyta</taxon>
        <taxon>Spermatophyta</taxon>
        <taxon>Magnoliopsida</taxon>
        <taxon>eudicotyledons</taxon>
        <taxon>Gunneridae</taxon>
        <taxon>Pentapetalae</taxon>
        <taxon>rosids</taxon>
        <taxon>fabids</taxon>
        <taxon>Malpighiales</taxon>
        <taxon>Salicaceae</taxon>
        <taxon>Saliceae</taxon>
        <taxon>Populus</taxon>
    </lineage>
</organism>
<accession>A0A8T2YDN6</accession>
<reference evidence="3" key="1">
    <citation type="journal article" date="2021" name="J. Hered.">
        <title>Genome Assembly of Salicaceae Populus deltoides (Eastern Cottonwood) I-69 Based on Nanopore Sequencing and Hi-C Technologies.</title>
        <authorList>
            <person name="Bai S."/>
            <person name="Wu H."/>
            <person name="Zhang J."/>
            <person name="Pan Z."/>
            <person name="Zhao W."/>
            <person name="Li Z."/>
            <person name="Tong C."/>
        </authorList>
    </citation>
    <scope>NUCLEOTIDE SEQUENCE</scope>
    <source>
        <tissue evidence="3">Leaf</tissue>
    </source>
</reference>
<gene>
    <name evidence="3" type="ORF">H0E87_014483</name>
</gene>
<dbReference type="InterPro" id="IPR052800">
    <property type="entry name" value="DNA_Repair_Helicase_ZGRF1"/>
</dbReference>
<dbReference type="Pfam" id="PF10382">
    <property type="entry name" value="ZGRF1-like_N"/>
    <property type="match status" value="2"/>
</dbReference>
<evidence type="ECO:0000259" key="2">
    <source>
        <dbReference type="Pfam" id="PF10382"/>
    </source>
</evidence>